<dbReference type="Gene3D" id="1.20.1050.10">
    <property type="match status" value="1"/>
</dbReference>
<organism evidence="11">
    <name type="scientific">Caenorhabditis brenneri</name>
    <name type="common">Nematode worm</name>
    <dbReference type="NCBI Taxonomy" id="135651"/>
    <lineage>
        <taxon>Eukaryota</taxon>
        <taxon>Metazoa</taxon>
        <taxon>Ecdysozoa</taxon>
        <taxon>Nematoda</taxon>
        <taxon>Chromadorea</taxon>
        <taxon>Rhabditida</taxon>
        <taxon>Rhabditina</taxon>
        <taxon>Rhabditomorpha</taxon>
        <taxon>Rhabditoidea</taxon>
        <taxon>Rhabditidae</taxon>
        <taxon>Peloderinae</taxon>
        <taxon>Caenorhabditis</taxon>
    </lineage>
</organism>
<dbReference type="GO" id="GO:0016034">
    <property type="term" value="F:maleylacetoacetate isomerase activity"/>
    <property type="evidence" value="ECO:0007669"/>
    <property type="project" value="UniProtKB-EC"/>
</dbReference>
<dbReference type="InterPro" id="IPR005955">
    <property type="entry name" value="GST_Zeta"/>
</dbReference>
<dbReference type="GO" id="GO:0006559">
    <property type="term" value="P:L-phenylalanine catabolic process"/>
    <property type="evidence" value="ECO:0007669"/>
    <property type="project" value="UniProtKB-UniPathway"/>
</dbReference>
<dbReference type="FunCoup" id="G0MWR5">
    <property type="interactions" value="1909"/>
</dbReference>
<evidence type="ECO:0000256" key="2">
    <source>
        <dbReference type="ARBA" id="ARBA00001955"/>
    </source>
</evidence>
<feature type="domain" description="GST C-terminal" evidence="9">
    <location>
        <begin position="87"/>
        <end position="212"/>
    </location>
</feature>
<feature type="domain" description="GST N-terminal" evidence="8">
    <location>
        <begin position="2"/>
        <end position="82"/>
    </location>
</feature>
<accession>G0MWR5</accession>
<dbReference type="GO" id="GO:0006749">
    <property type="term" value="P:glutathione metabolic process"/>
    <property type="evidence" value="ECO:0007669"/>
    <property type="project" value="TreeGrafter"/>
</dbReference>
<dbReference type="SUPFAM" id="SSF47616">
    <property type="entry name" value="GST C-terminal domain-like"/>
    <property type="match status" value="1"/>
</dbReference>
<dbReference type="InterPro" id="IPR036282">
    <property type="entry name" value="Glutathione-S-Trfase_C_sf"/>
</dbReference>
<keyword evidence="11" id="KW-1185">Reference proteome</keyword>
<dbReference type="InterPro" id="IPR040079">
    <property type="entry name" value="Glutathione_S-Trfase"/>
</dbReference>
<evidence type="ECO:0000256" key="1">
    <source>
        <dbReference type="ARBA" id="ARBA00001622"/>
    </source>
</evidence>
<sequence>MSKPILYSAWTSSCSSRVRIALALKKIDYEYHTVDIKTEEEMREFAMTNPAKKIPILKINGLVLTESLAIIEYLDEVYPDPPLLPKDAGERAHARAIAFHIASNIQPLQNKAIIHKLNEKVPGYGAEVMDQRRHLPWLRSPGRASEDVLWEYCVGDQITIADLNLPSIVYNATDKYNVDITPYPLICKINKTLSEIPEFQASEPARQPDAPKKI</sequence>
<protein>
    <recommendedName>
        <fullName evidence="5">maleylacetoacetate isomerase</fullName>
        <ecNumber evidence="5">5.2.1.2</ecNumber>
    </recommendedName>
</protein>
<dbReference type="SFLD" id="SFLDG00358">
    <property type="entry name" value="Main_(cytGST)"/>
    <property type="match status" value="1"/>
</dbReference>
<dbReference type="UniPathway" id="UPA00139">
    <property type="reaction ID" value="UER00340"/>
</dbReference>
<dbReference type="Pfam" id="PF02798">
    <property type="entry name" value="GST_N"/>
    <property type="match status" value="1"/>
</dbReference>
<keyword evidence="6" id="KW-0828">Tyrosine catabolism</keyword>
<comment type="cofactor">
    <cofactor evidence="2">
        <name>glutathione</name>
        <dbReference type="ChEBI" id="CHEBI:57925"/>
    </cofactor>
</comment>
<dbReference type="HOGENOM" id="CLU_011226_20_1_1"/>
<dbReference type="InterPro" id="IPR036249">
    <property type="entry name" value="Thioredoxin-like_sf"/>
</dbReference>
<dbReference type="InParanoid" id="G0MWR5"/>
<comment type="catalytic activity">
    <reaction evidence="1">
        <text>4-maleylacetoacetate = 4-fumarylacetoacetate</text>
        <dbReference type="Rhea" id="RHEA:14817"/>
        <dbReference type="ChEBI" id="CHEBI:17105"/>
        <dbReference type="ChEBI" id="CHEBI:18034"/>
        <dbReference type="EC" id="5.2.1.2"/>
    </reaction>
</comment>
<dbReference type="InterPro" id="IPR010987">
    <property type="entry name" value="Glutathione-S-Trfase_C-like"/>
</dbReference>
<evidence type="ECO:0000313" key="11">
    <source>
        <dbReference type="Proteomes" id="UP000008068"/>
    </source>
</evidence>
<proteinExistence type="inferred from homology"/>
<name>G0MWR5_CAEBE</name>
<dbReference type="GO" id="GO:0005739">
    <property type="term" value="C:mitochondrion"/>
    <property type="evidence" value="ECO:0007669"/>
    <property type="project" value="TreeGrafter"/>
</dbReference>
<dbReference type="PANTHER" id="PTHR42673">
    <property type="entry name" value="MALEYLACETOACETATE ISOMERASE"/>
    <property type="match status" value="1"/>
</dbReference>
<dbReference type="NCBIfam" id="TIGR01262">
    <property type="entry name" value="maiA"/>
    <property type="match status" value="1"/>
</dbReference>
<reference evidence="11" key="1">
    <citation type="submission" date="2011-07" db="EMBL/GenBank/DDBJ databases">
        <authorList>
            <consortium name="Caenorhabditis brenneri Sequencing and Analysis Consortium"/>
            <person name="Wilson R.K."/>
        </authorList>
    </citation>
    <scope>NUCLEOTIDE SEQUENCE [LARGE SCALE GENOMIC DNA]</scope>
    <source>
        <strain evidence="11">PB2801</strain>
    </source>
</reference>
<dbReference type="EC" id="5.2.1.2" evidence="5"/>
<dbReference type="EMBL" id="GL379817">
    <property type="protein sequence ID" value="EGT46237.1"/>
    <property type="molecule type" value="Genomic_DNA"/>
</dbReference>
<dbReference type="PANTHER" id="PTHR42673:SF1">
    <property type="entry name" value="MALEYLACETOACETATE ISOMERASE"/>
    <property type="match status" value="1"/>
</dbReference>
<dbReference type="GO" id="GO:0006572">
    <property type="term" value="P:L-tyrosine catabolic process"/>
    <property type="evidence" value="ECO:0007669"/>
    <property type="project" value="UniProtKB-KW"/>
</dbReference>
<dbReference type="AlphaFoldDB" id="G0MWR5"/>
<evidence type="ECO:0000256" key="3">
    <source>
        <dbReference type="ARBA" id="ARBA00004671"/>
    </source>
</evidence>
<dbReference type="SFLD" id="SFLDS00019">
    <property type="entry name" value="Glutathione_Transferase_(cytos"/>
    <property type="match status" value="1"/>
</dbReference>
<comment type="pathway">
    <text evidence="3">Amino-acid degradation; L-phenylalanine degradation; acetoacetate and fumarate from L-phenylalanine: step 5/6.</text>
</comment>
<dbReference type="PROSITE" id="PS50404">
    <property type="entry name" value="GST_NTER"/>
    <property type="match status" value="1"/>
</dbReference>
<dbReference type="OrthoDB" id="202840at2759"/>
<evidence type="ECO:0000256" key="6">
    <source>
        <dbReference type="ARBA" id="ARBA00022878"/>
    </source>
</evidence>
<dbReference type="SUPFAM" id="SSF52833">
    <property type="entry name" value="Thioredoxin-like"/>
    <property type="match status" value="1"/>
</dbReference>
<dbReference type="STRING" id="135651.G0MWR5"/>
<evidence type="ECO:0000256" key="5">
    <source>
        <dbReference type="ARBA" id="ARBA00013199"/>
    </source>
</evidence>
<dbReference type="Proteomes" id="UP000008068">
    <property type="component" value="Unassembled WGS sequence"/>
</dbReference>
<dbReference type="Gene3D" id="3.40.30.10">
    <property type="entry name" value="Glutaredoxin"/>
    <property type="match status" value="1"/>
</dbReference>
<dbReference type="OMA" id="RMDCDLS"/>
<gene>
    <name evidence="10" type="ORF">CAEBREN_17469</name>
</gene>
<dbReference type="eggNOG" id="KOG0868">
    <property type="taxonomic scope" value="Eukaryota"/>
</dbReference>
<evidence type="ECO:0000256" key="7">
    <source>
        <dbReference type="ARBA" id="ARBA00023232"/>
    </source>
</evidence>
<evidence type="ECO:0000259" key="9">
    <source>
        <dbReference type="PROSITE" id="PS50405"/>
    </source>
</evidence>
<comment type="similarity">
    <text evidence="4">Belongs to the GST superfamily. Zeta family.</text>
</comment>
<dbReference type="PROSITE" id="PS50405">
    <property type="entry name" value="GST_CTER"/>
    <property type="match status" value="1"/>
</dbReference>
<evidence type="ECO:0000259" key="8">
    <source>
        <dbReference type="PROSITE" id="PS50404"/>
    </source>
</evidence>
<evidence type="ECO:0000256" key="4">
    <source>
        <dbReference type="ARBA" id="ARBA00010007"/>
    </source>
</evidence>
<evidence type="ECO:0000313" key="10">
    <source>
        <dbReference type="EMBL" id="EGT46237.1"/>
    </source>
</evidence>
<keyword evidence="7" id="KW-0585">Phenylalanine catabolism</keyword>
<dbReference type="InterPro" id="IPR004045">
    <property type="entry name" value="Glutathione_S-Trfase_N"/>
</dbReference>
<dbReference type="GO" id="GO:0004364">
    <property type="term" value="F:glutathione transferase activity"/>
    <property type="evidence" value="ECO:0007669"/>
    <property type="project" value="TreeGrafter"/>
</dbReference>